<dbReference type="EMBL" id="CP021376">
    <property type="protein sequence ID" value="ART78959.1"/>
    <property type="molecule type" value="Genomic_DNA"/>
</dbReference>
<evidence type="ECO:0000256" key="1">
    <source>
        <dbReference type="ARBA" id="ARBA00004377"/>
    </source>
</evidence>
<keyword evidence="12" id="KW-1185">Reference proteome</keyword>
<evidence type="ECO:0000313" key="11">
    <source>
        <dbReference type="EMBL" id="ART78959.1"/>
    </source>
</evidence>
<dbReference type="InterPro" id="IPR010279">
    <property type="entry name" value="YqjD/ElaB"/>
</dbReference>
<feature type="domain" description="DUF883" evidence="10">
    <location>
        <begin position="74"/>
        <end position="102"/>
    </location>
</feature>
<keyword evidence="4" id="KW-0997">Cell inner membrane</keyword>
<dbReference type="GO" id="GO:0005886">
    <property type="term" value="C:plasma membrane"/>
    <property type="evidence" value="ECO:0007669"/>
    <property type="project" value="UniProtKB-SubCell"/>
</dbReference>
<gene>
    <name evidence="11" type="ORF">CBP12_01355</name>
</gene>
<dbReference type="GO" id="GO:0043022">
    <property type="term" value="F:ribosome binding"/>
    <property type="evidence" value="ECO:0007669"/>
    <property type="project" value="InterPro"/>
</dbReference>
<accession>A0A1Y0CUN5</accession>
<dbReference type="PANTHER" id="PTHR35893">
    <property type="entry name" value="INNER MEMBRANE PROTEIN-RELATED"/>
    <property type="match status" value="1"/>
</dbReference>
<evidence type="ECO:0000256" key="8">
    <source>
        <dbReference type="SAM" id="Coils"/>
    </source>
</evidence>
<evidence type="ECO:0000256" key="7">
    <source>
        <dbReference type="ARBA" id="ARBA00023136"/>
    </source>
</evidence>
<evidence type="ECO:0000256" key="3">
    <source>
        <dbReference type="ARBA" id="ARBA00022475"/>
    </source>
</evidence>
<organism evidence="11 12">
    <name type="scientific">Oceanisphaera avium</name>
    <dbReference type="NCBI Taxonomy" id="1903694"/>
    <lineage>
        <taxon>Bacteria</taxon>
        <taxon>Pseudomonadati</taxon>
        <taxon>Pseudomonadota</taxon>
        <taxon>Gammaproteobacteria</taxon>
        <taxon>Aeromonadales</taxon>
        <taxon>Aeromonadaceae</taxon>
        <taxon>Oceanisphaera</taxon>
    </lineage>
</organism>
<evidence type="ECO:0000313" key="12">
    <source>
        <dbReference type="Proteomes" id="UP000243793"/>
    </source>
</evidence>
<feature type="domain" description="DUF883" evidence="9">
    <location>
        <begin position="11"/>
        <end position="59"/>
    </location>
</feature>
<comment type="similarity">
    <text evidence="2">Belongs to the ElaB/YgaM/YqjD family.</text>
</comment>
<evidence type="ECO:0000256" key="6">
    <source>
        <dbReference type="ARBA" id="ARBA00022989"/>
    </source>
</evidence>
<keyword evidence="7" id="KW-0472">Membrane</keyword>
<evidence type="ECO:0000259" key="9">
    <source>
        <dbReference type="Pfam" id="PF05957"/>
    </source>
</evidence>
<sequence length="105" mass="11523">MSQKYEAKRAVLLDDVKQVLKDAEALYKAAVDDGTQEGKALKEKLKAQLTKAQEQYAELEGSVLERTREAAAHTNDLVYEKPYHAMGVAALVGLVLGAFLSRCGR</sequence>
<dbReference type="KEGG" id="ocm:CBP12_01355"/>
<dbReference type="OrthoDB" id="5687816at2"/>
<name>A0A1Y0CUN5_9GAMM</name>
<proteinExistence type="inferred from homology"/>
<evidence type="ECO:0000256" key="5">
    <source>
        <dbReference type="ARBA" id="ARBA00022692"/>
    </source>
</evidence>
<keyword evidence="3" id="KW-1003">Cell membrane</keyword>
<keyword evidence="5" id="KW-0812">Transmembrane</keyword>
<comment type="subcellular location">
    <subcellularLocation>
        <location evidence="1">Cell inner membrane</location>
        <topology evidence="1">Single-pass membrane protein</topology>
    </subcellularLocation>
</comment>
<feature type="coiled-coil region" evidence="8">
    <location>
        <begin position="13"/>
        <end position="62"/>
    </location>
</feature>
<evidence type="ECO:0000259" key="10">
    <source>
        <dbReference type="Pfam" id="PF19029"/>
    </source>
</evidence>
<dbReference type="RefSeq" id="WP_086962236.1">
    <property type="nucleotide sequence ID" value="NZ_CP021376.1"/>
</dbReference>
<dbReference type="AlphaFoldDB" id="A0A1Y0CUN5"/>
<evidence type="ECO:0000256" key="4">
    <source>
        <dbReference type="ARBA" id="ARBA00022519"/>
    </source>
</evidence>
<dbReference type="Pfam" id="PF19029">
    <property type="entry name" value="DUF883_C"/>
    <property type="match status" value="1"/>
</dbReference>
<keyword evidence="6" id="KW-1133">Transmembrane helix</keyword>
<dbReference type="InterPro" id="IPR043605">
    <property type="entry name" value="DUF883_C"/>
</dbReference>
<dbReference type="PANTHER" id="PTHR35893:SF3">
    <property type="entry name" value="INNER MEMBRANE PROTEIN"/>
    <property type="match status" value="1"/>
</dbReference>
<reference evidence="12" key="1">
    <citation type="submission" date="2017-05" db="EMBL/GenBank/DDBJ databases">
        <authorList>
            <person name="Sung H."/>
        </authorList>
    </citation>
    <scope>NUCLEOTIDE SEQUENCE [LARGE SCALE GENOMIC DNA]</scope>
    <source>
        <strain evidence="12">AMac2203</strain>
    </source>
</reference>
<dbReference type="InterPro" id="IPR043604">
    <property type="entry name" value="DUF883_N"/>
</dbReference>
<dbReference type="Proteomes" id="UP000243793">
    <property type="component" value="Chromosome"/>
</dbReference>
<keyword evidence="8" id="KW-0175">Coiled coil</keyword>
<protein>
    <recommendedName>
        <fullName evidence="13">DUF883 domain-containing protein</fullName>
    </recommendedName>
</protein>
<evidence type="ECO:0000256" key="2">
    <source>
        <dbReference type="ARBA" id="ARBA00010423"/>
    </source>
</evidence>
<evidence type="ECO:0008006" key="13">
    <source>
        <dbReference type="Google" id="ProtNLM"/>
    </source>
</evidence>
<dbReference type="Pfam" id="PF05957">
    <property type="entry name" value="DUF883"/>
    <property type="match status" value="1"/>
</dbReference>